<reference evidence="2 3" key="1">
    <citation type="submission" date="2018-06" db="EMBL/GenBank/DDBJ databases">
        <title>Halonotius sp. F13-13 a new haloarchaeeon isolated from a solar saltern from Isla Cristina, Huelva, Spain.</title>
        <authorList>
            <person name="Duran-Viseras A."/>
            <person name="Sanchez-Porro C."/>
            <person name="Ventosa A."/>
        </authorList>
    </citation>
    <scope>NUCLEOTIDE SEQUENCE [LARGE SCALE GENOMIC DNA]</scope>
    <source>
        <strain evidence="2 3">CECT 7525</strain>
    </source>
</reference>
<feature type="region of interest" description="Disordered" evidence="1">
    <location>
        <begin position="1"/>
        <end position="28"/>
    </location>
</feature>
<sequence length="1020" mass="114243">MTSSHDKQDRNLNIRKATPGGSPSTSGIVVSDISPRITEWIPQLLDELLPSSLDTIRKFIADIDPQILTHGRYGSVLPALQDKTLWFGQRKSQDSTQVWSDSEAEAVDYQNSLVEFACKYAESTKDDLSTYHQGRYETLKQLLTDVGTGKGSMNGGLEALAKGPVALHHELDDTPQPITLLLDGQSWTNLTDRSTGVRALAAIAVLGSAFDVRLVISPSLEKHLRRRYPKWYDAHLGLTESPDKSPHETVIEADQSPGASRQQAWEVLQELPEESGRLRLLGNLPAGGSRDYRDLKQDDEINVKPGTVGRYVLDLEELGLVSIDRSGRYNSTSLTPLGQLAVEEFLADDYQLIHPTQATFETALTPTPQSDAGTVYRAQWDTGGGRETPSTADGTANDTADSTATMTATSSAEEWLSTTGSPTQGDDYVQWLDGPSEVLDAWGMHERYLAGRQTRGVNLVDDRLDKFDDGRVTYLSCFHDDLLVVPQWGGPLSTLGRIAGALLSDKALSKILTPSQFGNEFEDIDDAVVEQLDQKAGDIIRWGHQIGWFSEDEEHYSGWKDRIQTVRNLCLQKVGELTNSDDIEARKELFRDLQGLIASATQLYYAIGVDVTINVRMPDTGMLIRDDKRLNDFLDFARYTVPKQSVYGIHSGYRMLLEEREQKLKMRLPYDIDEDDPTMHLTASWVFSGPTMTDLKPQIETAIRREASEIREAIAEGTEAAPVMEIPVQIANTYTSIRNLVEEYATTKEYNVSHQGDIHEREDDLERLVRLFLRVLGTEDRPHRACPHDVAEAMLYIAQSTQSFDFISVSDISYGLSQLPADRLLPELPPTATKLLKTLLYASEPLGRSDIIEQAGISGSSYDRYINELAAWDIIEPTESGGRRRWKGHLEPWWSPQSNRGEPFGDPDPDTQIITAEFPRDIGSRVICHYITHYDFPELEEVYMSGMCPIHPEDDLKALFSAHRRLSRWWAFLWGAYADRDEIREAEAATSADKERAITIGRWPESLDESQRTIVESSSV</sequence>
<proteinExistence type="predicted"/>
<evidence type="ECO:0000256" key="1">
    <source>
        <dbReference type="SAM" id="MobiDB-lite"/>
    </source>
</evidence>
<feature type="compositionally biased region" description="Basic and acidic residues" evidence="1">
    <location>
        <begin position="1"/>
        <end position="12"/>
    </location>
</feature>
<evidence type="ECO:0000313" key="3">
    <source>
        <dbReference type="Proteomes" id="UP000281564"/>
    </source>
</evidence>
<feature type="region of interest" description="Disordered" evidence="1">
    <location>
        <begin position="380"/>
        <end position="403"/>
    </location>
</feature>
<feature type="compositionally biased region" description="Low complexity" evidence="1">
    <location>
        <begin position="390"/>
        <end position="403"/>
    </location>
</feature>
<dbReference type="AlphaFoldDB" id="A0A3A6Q808"/>
<dbReference type="OrthoDB" id="213824at2157"/>
<keyword evidence="3" id="KW-1185">Reference proteome</keyword>
<gene>
    <name evidence="2" type="ORF">DP106_14075</name>
</gene>
<comment type="caution">
    <text evidence="2">The sequence shown here is derived from an EMBL/GenBank/DDBJ whole genome shotgun (WGS) entry which is preliminary data.</text>
</comment>
<dbReference type="RefSeq" id="WP_120086333.1">
    <property type="nucleotide sequence ID" value="NZ_QMDW01000033.1"/>
</dbReference>
<evidence type="ECO:0000313" key="2">
    <source>
        <dbReference type="EMBL" id="RJX47782.1"/>
    </source>
</evidence>
<name>A0A3A6Q808_9EURY</name>
<organism evidence="2 3">
    <name type="scientific">Halonotius pteroides</name>
    <dbReference type="NCBI Taxonomy" id="268735"/>
    <lineage>
        <taxon>Archaea</taxon>
        <taxon>Methanobacteriati</taxon>
        <taxon>Methanobacteriota</taxon>
        <taxon>Stenosarchaea group</taxon>
        <taxon>Halobacteria</taxon>
        <taxon>Halobacteriales</taxon>
        <taxon>Haloferacaceae</taxon>
        <taxon>Halonotius</taxon>
    </lineage>
</organism>
<accession>A0A3A6Q808</accession>
<protein>
    <submittedName>
        <fullName evidence="2">Plasmid replication protein RepH</fullName>
    </submittedName>
</protein>
<dbReference type="EMBL" id="QMDW01000033">
    <property type="protein sequence ID" value="RJX47782.1"/>
    <property type="molecule type" value="Genomic_DNA"/>
</dbReference>
<dbReference type="Proteomes" id="UP000281564">
    <property type="component" value="Unassembled WGS sequence"/>
</dbReference>